<dbReference type="Pfam" id="PF07859">
    <property type="entry name" value="Abhydrolase_3"/>
    <property type="match status" value="1"/>
</dbReference>
<protein>
    <recommendedName>
        <fullName evidence="4">Alpha/beta hydrolase fold-3 domain-containing protein</fullName>
    </recommendedName>
</protein>
<dbReference type="VEuPathDB" id="FungiDB:FPRO_12346"/>
<dbReference type="PANTHER" id="PTHR48081:SF31">
    <property type="entry name" value="STERYL ACETYL HYDROLASE MUG81-RELATED"/>
    <property type="match status" value="1"/>
</dbReference>
<accession>A0A1L7W8I2</accession>
<dbReference type="Gene3D" id="3.40.50.1820">
    <property type="entry name" value="alpha/beta hydrolase"/>
    <property type="match status" value="1"/>
</dbReference>
<dbReference type="RefSeq" id="XP_031089422.1">
    <property type="nucleotide sequence ID" value="XM_031224133.1"/>
</dbReference>
<comment type="caution">
    <text evidence="5">The sequence shown here is derived from an EMBL/GenBank/DDBJ whole genome shotgun (WGS) entry which is preliminary data.</text>
</comment>
<evidence type="ECO:0000256" key="1">
    <source>
        <dbReference type="ARBA" id="ARBA00010515"/>
    </source>
</evidence>
<evidence type="ECO:0000313" key="5">
    <source>
        <dbReference type="EMBL" id="CZR48905.1"/>
    </source>
</evidence>
<dbReference type="PANTHER" id="PTHR48081">
    <property type="entry name" value="AB HYDROLASE SUPERFAMILY PROTEIN C4A8.06C"/>
    <property type="match status" value="1"/>
</dbReference>
<dbReference type="GeneID" id="42057211"/>
<dbReference type="InterPro" id="IPR013094">
    <property type="entry name" value="AB_hydrolase_3"/>
</dbReference>
<keyword evidence="6" id="KW-1185">Reference proteome</keyword>
<proteinExistence type="inferred from homology"/>
<dbReference type="SUPFAM" id="SSF53474">
    <property type="entry name" value="alpha/beta-Hydrolases"/>
    <property type="match status" value="1"/>
</dbReference>
<dbReference type="InterPro" id="IPR050300">
    <property type="entry name" value="GDXG_lipolytic_enzyme"/>
</dbReference>
<comment type="similarity">
    <text evidence="1">Belongs to the 'GDXG' lipolytic enzyme family.</text>
</comment>
<dbReference type="InterPro" id="IPR033140">
    <property type="entry name" value="Lipase_GDXG_put_SER_AS"/>
</dbReference>
<gene>
    <name evidence="5" type="ORF">FPRO_12346</name>
</gene>
<reference evidence="6" key="1">
    <citation type="journal article" date="2016" name="Genome Biol. Evol.">
        <title>Comparative 'omics' of the Fusarium fujikuroi species complex highlights differences in genetic potential and metabolite synthesis.</title>
        <authorList>
            <person name="Niehaus E.-M."/>
            <person name="Muensterkoetter M."/>
            <person name="Proctor R.H."/>
            <person name="Brown D.W."/>
            <person name="Sharon A."/>
            <person name="Idan Y."/>
            <person name="Oren-Young L."/>
            <person name="Sieber C.M."/>
            <person name="Novak O."/>
            <person name="Pencik A."/>
            <person name="Tarkowska D."/>
            <person name="Hromadova K."/>
            <person name="Freeman S."/>
            <person name="Maymon M."/>
            <person name="Elazar M."/>
            <person name="Youssef S.A."/>
            <person name="El-Shabrawy E.S.M."/>
            <person name="Shalaby A.B.A."/>
            <person name="Houterman P."/>
            <person name="Brock N.L."/>
            <person name="Burkhardt I."/>
            <person name="Tsavkelova E.A."/>
            <person name="Dickschat J.S."/>
            <person name="Galuszka P."/>
            <person name="Gueldener U."/>
            <person name="Tudzynski B."/>
        </authorList>
    </citation>
    <scope>NUCLEOTIDE SEQUENCE [LARGE SCALE GENOMIC DNA]</scope>
    <source>
        <strain evidence="6">ET1</strain>
    </source>
</reference>
<name>A0A1L7W8I2_FUSPR</name>
<dbReference type="EMBL" id="FJOF01000015">
    <property type="protein sequence ID" value="CZR48905.1"/>
    <property type="molecule type" value="Genomic_DNA"/>
</dbReference>
<organism evidence="5 6">
    <name type="scientific">Fusarium proliferatum (strain ET1)</name>
    <name type="common">Orchid endophyte fungus</name>
    <dbReference type="NCBI Taxonomy" id="1227346"/>
    <lineage>
        <taxon>Eukaryota</taxon>
        <taxon>Fungi</taxon>
        <taxon>Dikarya</taxon>
        <taxon>Ascomycota</taxon>
        <taxon>Pezizomycotina</taxon>
        <taxon>Sordariomycetes</taxon>
        <taxon>Hypocreomycetidae</taxon>
        <taxon>Hypocreales</taxon>
        <taxon>Nectriaceae</taxon>
        <taxon>Fusarium</taxon>
        <taxon>Fusarium fujikuroi species complex</taxon>
    </lineage>
</organism>
<feature type="active site" evidence="3">
    <location>
        <position position="192"/>
    </location>
</feature>
<keyword evidence="2" id="KW-0378">Hydrolase</keyword>
<evidence type="ECO:0000313" key="6">
    <source>
        <dbReference type="Proteomes" id="UP000183971"/>
    </source>
</evidence>
<evidence type="ECO:0000259" key="4">
    <source>
        <dbReference type="Pfam" id="PF07859"/>
    </source>
</evidence>
<sequence>MTDYNTMFEDTRLTAYLILLKYYVIPRTRLRALISRILGKQEPTLQHMLANATIRWLSSKLSIHQFRALSSGQCNAIALLQNCPTLLEEKATAETIVGDGYRGHYLAKYPNPTHIIFYVYGGGFVSGSPGSVMPYLLQLSVELQARGLKTDMFVAEYDLAPEYPYPGALRQVVSAYRYIASRNLPIILAGDSAGGNLCLGLLRHLIKPHPSILPIVQTQGETGSIAATCLNSPWVNLQNNGESYRQNANQDCLDKGALDRWRKAYLDGKPLDEYVSPVDCLNGWKEILPKSTLFIAGDLELFVADIQKLAQSVLKLSLPTSGYDNLEMHVEPKKGHVWSLVDFGSTQPGLPAARGGQEEDNVYSGIHLQADWIADKCRV</sequence>
<evidence type="ECO:0000256" key="2">
    <source>
        <dbReference type="ARBA" id="ARBA00022801"/>
    </source>
</evidence>
<dbReference type="InterPro" id="IPR029058">
    <property type="entry name" value="AB_hydrolase_fold"/>
</dbReference>
<dbReference type="AlphaFoldDB" id="A0A1L7W8I2"/>
<evidence type="ECO:0000256" key="3">
    <source>
        <dbReference type="PROSITE-ProRule" id="PRU10038"/>
    </source>
</evidence>
<dbReference type="Proteomes" id="UP000183971">
    <property type="component" value="Unassembled WGS sequence"/>
</dbReference>
<dbReference type="GO" id="GO:0016787">
    <property type="term" value="F:hydrolase activity"/>
    <property type="evidence" value="ECO:0007669"/>
    <property type="project" value="UniProtKB-KW"/>
</dbReference>
<dbReference type="PROSITE" id="PS01174">
    <property type="entry name" value="LIPASE_GDXG_SER"/>
    <property type="match status" value="1"/>
</dbReference>
<feature type="domain" description="Alpha/beta hydrolase fold-3" evidence="4">
    <location>
        <begin position="116"/>
        <end position="315"/>
    </location>
</feature>